<dbReference type="Gene3D" id="3.30.300.30">
    <property type="match status" value="1"/>
</dbReference>
<dbReference type="InterPro" id="IPR050091">
    <property type="entry name" value="PKS_NRPS_Biosynth_Enz"/>
</dbReference>
<dbReference type="STRING" id="52.CMC5_030080"/>
<sequence length="2963" mass="319855">MSEELRGAGDTAPSLVSNTARPAGATSHPLSYGQRALWFLHQLSPQSHAYNTLFAVRIRSTLDLAKLAEAFRLMVQRHPTLRSTYCLEDGVPRQIIHPSLELPLVEEDAASLDEKQLAPRLLERAHRPFDLVRGPVARAHVFTRGPEHHVLLVAAHHITCDFFSGASLLEELFAAYSALRCGELPTLPTPALQYTDFVARQEELLASDGEELFAYWQTQLATAPVSLDLPLDRPRPPIPTGRGASVSFHIGSELTRRISTLTRSQGATLNMALVAMFQVLLHRYTRESDIVVGSPMAGWSRSEFKGVVGDFINMVVLRSDLSADPSTKELLLQVSERVMGALMHQDYPFPLLVERLSPTRDPARTPFSSAAFLFHDLDRFGPLGRLFSPAQGKSLEVGELKLEGLYLPQQEGQFDVTLEVLYAAEELHGNLKYNADLFLPETVERMAHHYAELLAAMVEAPERPVGQLRLLGKEEREAVLRAGQGPSSSLAVEVPFHAQWEKLAEREPSAIAVEDEAKRLTRAEVNARANRLARRLRTMGVGPEVSVGLSLQRGVDLVVGLLGVLKAGGMYVPLDPGYPRERLSYMLEDAAVKLLLTDEASLEQLPTASGVETLLLQDVERSASDEPASDLKLAVAAEQCAYMLYTSGSTGRPKGVQVPHGALANFLRSMAERPGLSATDVLLAVTPLSFDIAGLELYLPLVTGARLVVASQATSRDPERLGRALAQHGVTVMQGTPSTYRLLLQHPEVLNRGFKALCGGEALPGDVCSRLLEREVALWNMYGPTETTIWSAAGPVQDAARVDLGTPVDNTDLYVLDEALELVPPGVSGELYIGGAGLARGYWRRRSLSAERFVPDPFSTTPGARMYRTGDVVRRQADGRLLYQGRSDAQVKIRGFRIELDEVEAWLSTHPSVRAAVVSSVEDERGGGAQLVAYVVPAGAAPSVEPLRAHLQERLPEYMVPGQYMVLDELPLTPAGKVDRKRLPRPTFDRATLQTRYTPPTTTEEKQIAALWKEVLRIERAGLDDNFFDLGGNSLLLVNLHARMCAALAVDFTLTDLFSHPTVSAQAALVRRLGGDAGDRASEARERRVRRAARRGTETVDEAPGRDTDIAIVGAAGRFPGARTLDAFWHNLWAGIESIAFYSAEELLAAGVPSDIVANPAYVRAKGELEDIDLFDAEFFGIPPREAAVLDPQQRLFLECAHEALENAGYGGEDRPGPVGVFAGAGINGYLLFNLHGRTRSLAGDYQLFISSDKDFLATRAAYKLNLTGPAITVQSACSTSLAAVHMACRSLIEDQCDMALAGGVAVSVPQRAGYMHQEGMILAPDGHCRAFDANASGTVPGSGLGVVVLKRLRDALADGDCIHAVIKGSAMNNDGAAKVGYTAPSVEGQARVIEEALEVAGVEPETIGYIEAHGTGTPLGDPIEIAALTRVFRTAPESPPSCAIGSVKTNIGHLDIAAGIAGLLKTVGMLERGQLPPTLHFQKPNPALQLDQSPFYVNAEPRTWDRVGGPRRCGVSSFGIGGTNVHVVLEEAPQPTVTTAPSERPAYLLPLSAREPQALRELAVRYQRHLEQHPDASPADIAFTAGAGRRHFRERITLVGSSVEQWRRELGAFLDGRASNAVSAGEVPGEGAPRIAFLFSGQGSQYAGMALPLYRTQPVFRAALEQCDALLRPHLRIPLLDLLAAPQDGRSPLEQTLYTQPALLAVEHALDRMWRSFGVFPSAVMGHSVGEYAAAISAGVLTLSEGIELIVERARRMHELREAGAMATVFAKAERVLPLLARHEARLAIAAFNGPAEIVISGARDALEDVLAQLTADGVESRRLHVSHAFHSPLMDPMLEGFAAVASKHRGSPPTIDFVSNLTGALIAPSTSVGPGYWAEHVRAPVQFYQGLQALRARGCTVMLEMGPHPTLLGIGRRALADRMALTWLPSLRREHRDWDVVLGSLAQLYTRGVPLDWRAIQPGARTALPTYPFQRKRFWIDPETTSSRVDRREGPVSAEVHPLLGRRLRLGLARHTLFEARYDGATTPYLRDHHYFGRAVAPAVGYLLMAARAAGKLPLSLEGVKFSAALALSEGEHRTVQTIVQRDDQERTSFQICSFPDDDIRPETEPTVHAQGRIGRLVAPTASDAPAAAAVAAASGRHSVALDEIHARCAKAQTGAGFYEVIARQEVDMGPSLRWIETLHSGDGEALSRLRSPAAEDGADIDLHPGHLEAGLQTLSIAAASRLSAVEAGVVYLPVAIERLHLHGSLAATRFAHARLREGNDVHDGYTGDIHLLSEDGAVLTELTGVRYRRVARERLRPMEAQPATPLHRIAWEPAPAVAPPPGMVSSGPCWIFADEGNAGSSLRAHLERTGVHCHLIRRGERLDTPGPGIHTLDPDQPEQLDQLLDTLAQHGKPRGIVILWPLDESPGDPHPQQGAGMGGALAATQRLCSRALTLVQKLAPRWSAGDGRLWLVTRGAQTVGTNPAPVSPTQAALWGFGRVLASEHPEFQSGLIDLDPESSADEASHLAAALLASTDEDQIALRGGRAHHARLRPQPDTLPVSGRRPVLGGGVHLITGGLGGLGLLLGRWLAHAGAETIVLMSRSTPGPEAIRALDELKTGPARVRVMQVDVSRADALSAALDTLRREEGPLRGIFHLAGSLSDAVLLRQDPERLHAVLAPKVAGASLLHALTLHDPLEHFVLFSSIAAVLGTPGQANYAAANAFLDGLAQHRRALGRPALSIQWGPWAGAGMAAEQGAADRRAAHGFESMPPEQALALLERLLGGAAGDIGVFRVDWRLLLARLPTVPPLLVEQLPAEARTARAPLASPAGAPETAAGPPAWIRSLEAALPEDREGLLRARLLDLVRQSLGLAHDRPIDPRMPLHELGLDSLMAVDLREAIGKSVGLRFPATLLFNHPSIEALVAFLRRELPILAEPERAAPQEDVVTEALLRNLQDLSEDEAEAQLLEKLALLEDL</sequence>
<dbReference type="SMART" id="SM00822">
    <property type="entry name" value="PKS_KR"/>
    <property type="match status" value="1"/>
</dbReference>
<dbReference type="PANTHER" id="PTHR43775">
    <property type="entry name" value="FATTY ACID SYNTHASE"/>
    <property type="match status" value="1"/>
</dbReference>
<dbReference type="FunFam" id="3.40.47.10:FF:000042">
    <property type="entry name" value="Polyketide synthase Pks13"/>
    <property type="match status" value="1"/>
</dbReference>
<dbReference type="CDD" id="cd00833">
    <property type="entry name" value="PKS"/>
    <property type="match status" value="1"/>
</dbReference>
<dbReference type="Pfam" id="PF22621">
    <property type="entry name" value="CurL-like_PKS_C"/>
    <property type="match status" value="1"/>
</dbReference>
<dbReference type="InterPro" id="IPR049551">
    <property type="entry name" value="PKS_DH_C"/>
</dbReference>
<dbReference type="CDD" id="cd12116">
    <property type="entry name" value="A_NRPS_Ta1_like"/>
    <property type="match status" value="1"/>
</dbReference>
<dbReference type="GO" id="GO:0043041">
    <property type="term" value="P:amino acid activation for nonribosomal peptide biosynthetic process"/>
    <property type="evidence" value="ECO:0007669"/>
    <property type="project" value="UniProtKB-ARBA"/>
</dbReference>
<protein>
    <submittedName>
        <fullName evidence="15 17">Polyketide synthase</fullName>
    </submittedName>
</protein>
<evidence type="ECO:0000256" key="11">
    <source>
        <dbReference type="SAM" id="MobiDB-lite"/>
    </source>
</evidence>
<dbReference type="FunFam" id="3.40.366.10:FF:000002">
    <property type="entry name" value="Probable polyketide synthase 2"/>
    <property type="match status" value="1"/>
</dbReference>
<dbReference type="InterPro" id="IPR020806">
    <property type="entry name" value="PKS_PP-bd"/>
</dbReference>
<dbReference type="EMBL" id="CP012159">
    <property type="protein sequence ID" value="AKT38862.1"/>
    <property type="molecule type" value="Genomic_DNA"/>
</dbReference>
<dbReference type="InterPro" id="IPR009081">
    <property type="entry name" value="PP-bd_ACP"/>
</dbReference>
<keyword evidence="2" id="KW-0596">Phosphopantetheine</keyword>
<evidence type="ECO:0000259" key="14">
    <source>
        <dbReference type="PROSITE" id="PS52019"/>
    </source>
</evidence>
<feature type="region of interest" description="N-terminal hotdog fold" evidence="10">
    <location>
        <begin position="2003"/>
        <end position="2127"/>
    </location>
</feature>
<evidence type="ECO:0000259" key="12">
    <source>
        <dbReference type="PROSITE" id="PS50075"/>
    </source>
</evidence>
<dbReference type="InterPro" id="IPR057326">
    <property type="entry name" value="KR_dom"/>
</dbReference>
<dbReference type="Gene3D" id="3.40.366.10">
    <property type="entry name" value="Malonyl-Coenzyme A Acyl Carrier Protein, domain 2"/>
    <property type="match status" value="1"/>
</dbReference>
<dbReference type="SMART" id="SM01294">
    <property type="entry name" value="PKS_PP_betabranch"/>
    <property type="match status" value="1"/>
</dbReference>
<dbReference type="InterPro" id="IPR018201">
    <property type="entry name" value="Ketoacyl_synth_AS"/>
</dbReference>
<dbReference type="InterPro" id="IPR020841">
    <property type="entry name" value="PKS_Beta-ketoAc_synthase_dom"/>
</dbReference>
<dbReference type="SUPFAM" id="SSF55048">
    <property type="entry name" value="Probable ACP-binding domain of malonyl-CoA ACP transacylase"/>
    <property type="match status" value="1"/>
</dbReference>
<dbReference type="Proteomes" id="UP000067626">
    <property type="component" value="Chromosome"/>
</dbReference>
<dbReference type="GO" id="GO:0004315">
    <property type="term" value="F:3-oxoacyl-[acyl-carrier-protein] synthase activity"/>
    <property type="evidence" value="ECO:0007669"/>
    <property type="project" value="InterPro"/>
</dbReference>
<comment type="cofactor">
    <cofactor evidence="1">
        <name>pantetheine 4'-phosphate</name>
        <dbReference type="ChEBI" id="CHEBI:47942"/>
    </cofactor>
</comment>
<evidence type="ECO:0000313" key="18">
    <source>
        <dbReference type="Proteomes" id="UP000067626"/>
    </source>
</evidence>
<dbReference type="InterPro" id="IPR014043">
    <property type="entry name" value="Acyl_transferase_dom"/>
</dbReference>
<dbReference type="InterPro" id="IPR016039">
    <property type="entry name" value="Thiolase-like"/>
</dbReference>
<keyword evidence="3" id="KW-0597">Phosphoprotein</keyword>
<keyword evidence="5" id="KW-0677">Repeat</keyword>
<dbReference type="InterPro" id="IPR023213">
    <property type="entry name" value="CAT-like_dom_sf"/>
</dbReference>
<dbReference type="SMART" id="SM00823">
    <property type="entry name" value="PKS_PP"/>
    <property type="match status" value="2"/>
</dbReference>
<dbReference type="Pfam" id="PF08659">
    <property type="entry name" value="KR"/>
    <property type="match status" value="1"/>
</dbReference>
<dbReference type="InterPro" id="IPR020807">
    <property type="entry name" value="PKS_DH"/>
</dbReference>
<dbReference type="CDD" id="cd08955">
    <property type="entry name" value="KR_2_FAS_SDR_x"/>
    <property type="match status" value="1"/>
</dbReference>
<evidence type="ECO:0000256" key="4">
    <source>
        <dbReference type="ARBA" id="ARBA00022679"/>
    </source>
</evidence>
<dbReference type="Pfam" id="PF02801">
    <property type="entry name" value="Ketoacyl-synt_C"/>
    <property type="match status" value="1"/>
</dbReference>
<dbReference type="Gene3D" id="3.30.559.10">
    <property type="entry name" value="Chloramphenicol acetyltransferase-like domain"/>
    <property type="match status" value="1"/>
</dbReference>
<dbReference type="InterPro" id="IPR001227">
    <property type="entry name" value="Ac_transferase_dom_sf"/>
</dbReference>
<dbReference type="InterPro" id="IPR036736">
    <property type="entry name" value="ACP-like_sf"/>
</dbReference>
<evidence type="ECO:0000313" key="17">
    <source>
        <dbReference type="EMBL" id="CBD77746.1"/>
    </source>
</evidence>
<reference evidence="15" key="2">
    <citation type="journal article" date="2014" name="Chem. Biol.">
        <title>Biosynthesis of crocacin involves an unusual hydrolytic release domain showing similarity to condensation domains.</title>
        <authorList>
            <person name="Muller S."/>
            <person name="Rachid S."/>
            <person name="Hoffmann T."/>
            <person name="Surup F."/>
            <person name="Volz C."/>
            <person name="Zaburannyi N."/>
            <person name="Muller R."/>
        </authorList>
    </citation>
    <scope>NUCLEOTIDE SEQUENCE</scope>
    <source>
        <strain evidence="15">Cm c5</strain>
    </source>
</reference>
<dbReference type="FunFam" id="2.30.38.10:FF:000001">
    <property type="entry name" value="Non-ribosomal peptide synthetase PvdI"/>
    <property type="match status" value="1"/>
</dbReference>
<dbReference type="Pfam" id="PF13193">
    <property type="entry name" value="AMP-binding_C"/>
    <property type="match status" value="1"/>
</dbReference>
<evidence type="ECO:0000256" key="5">
    <source>
        <dbReference type="ARBA" id="ARBA00022737"/>
    </source>
</evidence>
<dbReference type="InterPro" id="IPR016036">
    <property type="entry name" value="Malonyl_transacylase_ACP-bd"/>
</dbReference>
<dbReference type="OrthoDB" id="9757540at2"/>
<dbReference type="InterPro" id="IPR049900">
    <property type="entry name" value="PKS_mFAS_DH"/>
</dbReference>
<dbReference type="Pfam" id="PF00698">
    <property type="entry name" value="Acyl_transf_1"/>
    <property type="match status" value="1"/>
</dbReference>
<dbReference type="SMART" id="SM00826">
    <property type="entry name" value="PKS_DH"/>
    <property type="match status" value="1"/>
</dbReference>
<evidence type="ECO:0000256" key="10">
    <source>
        <dbReference type="PROSITE-ProRule" id="PRU01363"/>
    </source>
</evidence>
<dbReference type="SUPFAM" id="SSF47336">
    <property type="entry name" value="ACP-like"/>
    <property type="match status" value="2"/>
</dbReference>
<dbReference type="InterPro" id="IPR014030">
    <property type="entry name" value="Ketoacyl_synth_N"/>
</dbReference>
<dbReference type="Gene3D" id="3.40.50.980">
    <property type="match status" value="2"/>
</dbReference>
<comment type="caution">
    <text evidence="10">Lacks conserved residue(s) required for the propagation of feature annotation.</text>
</comment>
<dbReference type="CDD" id="cd19531">
    <property type="entry name" value="LCL_NRPS-like"/>
    <property type="match status" value="1"/>
</dbReference>
<dbReference type="Pfam" id="PF00109">
    <property type="entry name" value="ketoacyl-synt"/>
    <property type="match status" value="1"/>
</dbReference>
<dbReference type="Pfam" id="PF00501">
    <property type="entry name" value="AMP-binding"/>
    <property type="match status" value="1"/>
</dbReference>
<dbReference type="InterPro" id="IPR006162">
    <property type="entry name" value="Ppantetheine_attach_site"/>
</dbReference>
<dbReference type="PROSITE" id="PS00012">
    <property type="entry name" value="PHOSPHOPANTETHEINE"/>
    <property type="match status" value="1"/>
</dbReference>
<dbReference type="InterPro" id="IPR014031">
    <property type="entry name" value="Ketoacyl_synth_C"/>
</dbReference>
<evidence type="ECO:0000256" key="2">
    <source>
        <dbReference type="ARBA" id="ARBA00022450"/>
    </source>
</evidence>
<dbReference type="EMBL" id="FN547928">
    <property type="protein sequence ID" value="CBD77746.1"/>
    <property type="molecule type" value="Genomic_DNA"/>
</dbReference>
<proteinExistence type="inferred from homology"/>
<dbReference type="GO" id="GO:0031177">
    <property type="term" value="F:phosphopantetheine binding"/>
    <property type="evidence" value="ECO:0007669"/>
    <property type="project" value="InterPro"/>
</dbReference>
<evidence type="ECO:0000256" key="9">
    <source>
        <dbReference type="ARBA" id="ARBA00029443"/>
    </source>
</evidence>
<keyword evidence="8" id="KW-0511">Multifunctional enzyme</keyword>
<keyword evidence="6" id="KW-0276">Fatty acid metabolism</keyword>
<dbReference type="Gene3D" id="1.10.1200.10">
    <property type="entry name" value="ACP-like"/>
    <property type="match status" value="2"/>
</dbReference>
<dbReference type="Pfam" id="PF21089">
    <property type="entry name" value="PKS_DH_N"/>
    <property type="match status" value="1"/>
</dbReference>
<dbReference type="Pfam" id="PF00668">
    <property type="entry name" value="Condensation"/>
    <property type="match status" value="1"/>
</dbReference>
<dbReference type="InterPro" id="IPR000873">
    <property type="entry name" value="AMP-dep_synth/lig_dom"/>
</dbReference>
<dbReference type="Pfam" id="PF14765">
    <property type="entry name" value="PS-DH"/>
    <property type="match status" value="1"/>
</dbReference>
<dbReference type="PATRIC" id="fig|52.7.peg.3308"/>
<evidence type="ECO:0000313" key="16">
    <source>
        <dbReference type="EMBL" id="AKT38862.1"/>
    </source>
</evidence>
<dbReference type="Pfam" id="PF00550">
    <property type="entry name" value="PP-binding"/>
    <property type="match status" value="2"/>
</dbReference>
<dbReference type="InterPro" id="IPR001242">
    <property type="entry name" value="Condensation_dom"/>
</dbReference>
<feature type="region of interest" description="C-terminal hotdog fold" evidence="10">
    <location>
        <begin position="2156"/>
        <end position="2303"/>
    </location>
</feature>
<dbReference type="FunFam" id="3.40.50.12780:FF:000012">
    <property type="entry name" value="Non-ribosomal peptide synthetase"/>
    <property type="match status" value="1"/>
</dbReference>
<dbReference type="Gene3D" id="3.30.70.3290">
    <property type="match status" value="1"/>
</dbReference>
<dbReference type="InterPro" id="IPR025110">
    <property type="entry name" value="AMP-bd_C"/>
</dbReference>
<dbReference type="GO" id="GO:0004312">
    <property type="term" value="F:fatty acid synthase activity"/>
    <property type="evidence" value="ECO:0007669"/>
    <property type="project" value="TreeGrafter"/>
</dbReference>
<dbReference type="Gene3D" id="3.40.50.720">
    <property type="entry name" value="NAD(P)-binding Rossmann-like Domain"/>
    <property type="match status" value="1"/>
</dbReference>
<dbReference type="RefSeq" id="WP_050431043.1">
    <property type="nucleotide sequence ID" value="NZ_CP012159.1"/>
</dbReference>
<gene>
    <name evidence="17" type="primary">croI</name>
    <name evidence="16" type="ORF">CMC5_030080</name>
</gene>
<evidence type="ECO:0000256" key="1">
    <source>
        <dbReference type="ARBA" id="ARBA00001957"/>
    </source>
</evidence>
<reference evidence="17" key="1">
    <citation type="submission" date="2009-09" db="EMBL/GenBank/DDBJ databases">
        <title>Isolation and Characterization of the Crocacin Biosynthetic Gene Cluster from Chondromyces crocatus Cmc5.</title>
        <authorList>
            <person name="Rachid S."/>
        </authorList>
    </citation>
    <scope>NUCLEOTIDE SEQUENCE</scope>
    <source>
        <strain evidence="17">Cmc5</strain>
    </source>
</reference>
<dbReference type="InterPro" id="IPR036291">
    <property type="entry name" value="NAD(P)-bd_dom_sf"/>
</dbReference>
<dbReference type="PROSITE" id="PS00455">
    <property type="entry name" value="AMP_BINDING"/>
    <property type="match status" value="1"/>
</dbReference>
<dbReference type="InterPro" id="IPR013968">
    <property type="entry name" value="PKS_KR"/>
</dbReference>
<feature type="domain" description="Carrier" evidence="12">
    <location>
        <begin position="2842"/>
        <end position="2917"/>
    </location>
</feature>
<dbReference type="InterPro" id="IPR049552">
    <property type="entry name" value="PKS_DH_N"/>
</dbReference>
<dbReference type="Gene3D" id="3.10.129.120">
    <property type="match status" value="1"/>
</dbReference>
<feature type="domain" description="PKS/mFAS DH" evidence="14">
    <location>
        <begin position="2003"/>
        <end position="2303"/>
    </location>
</feature>
<dbReference type="GO" id="GO:0044550">
    <property type="term" value="P:secondary metabolite biosynthetic process"/>
    <property type="evidence" value="ECO:0007669"/>
    <property type="project" value="UniProtKB-ARBA"/>
</dbReference>
<dbReference type="Gene3D" id="3.30.559.30">
    <property type="entry name" value="Nonribosomal peptide synthetase, condensation domain"/>
    <property type="match status" value="1"/>
</dbReference>
<dbReference type="PROSITE" id="PS52019">
    <property type="entry name" value="PKS_MFAS_DH"/>
    <property type="match status" value="1"/>
</dbReference>
<reference evidence="16 18" key="3">
    <citation type="submission" date="2015-07" db="EMBL/GenBank/DDBJ databases">
        <title>Genome analysis of myxobacterium Chondromyces crocatus Cm c5 reveals a high potential for natural compound synthesis and the genetic basis for the loss of fruiting body formation.</title>
        <authorList>
            <person name="Zaburannyi N."/>
            <person name="Bunk B."/>
            <person name="Maier J."/>
            <person name="Overmann J."/>
            <person name="Mueller R."/>
        </authorList>
    </citation>
    <scope>NUCLEOTIDE SEQUENCE [LARGE SCALE GENOMIC DNA]</scope>
    <source>
        <strain evidence="16 18">Cm c5</strain>
    </source>
</reference>
<dbReference type="InterPro" id="IPR020845">
    <property type="entry name" value="AMP-binding_CS"/>
</dbReference>
<dbReference type="EMBL" id="KJ868728">
    <property type="protein sequence ID" value="AIR74926.1"/>
    <property type="molecule type" value="Genomic_DNA"/>
</dbReference>
<dbReference type="SUPFAM" id="SSF53901">
    <property type="entry name" value="Thiolase-like"/>
    <property type="match status" value="1"/>
</dbReference>
<dbReference type="InterPro" id="IPR010071">
    <property type="entry name" value="AA_adenyl_dom"/>
</dbReference>
<dbReference type="FunFam" id="3.40.50.980:FF:000001">
    <property type="entry name" value="Non-ribosomal peptide synthetase"/>
    <property type="match status" value="1"/>
</dbReference>
<dbReference type="GO" id="GO:0006633">
    <property type="term" value="P:fatty acid biosynthetic process"/>
    <property type="evidence" value="ECO:0007669"/>
    <property type="project" value="InterPro"/>
</dbReference>
<dbReference type="Gene3D" id="3.10.129.10">
    <property type="entry name" value="Hotdog Thioesterase"/>
    <property type="match status" value="1"/>
</dbReference>
<dbReference type="SMART" id="SM00827">
    <property type="entry name" value="PKS_AT"/>
    <property type="match status" value="1"/>
</dbReference>
<evidence type="ECO:0000256" key="6">
    <source>
        <dbReference type="ARBA" id="ARBA00022832"/>
    </source>
</evidence>
<dbReference type="SMART" id="SM00825">
    <property type="entry name" value="PKS_KS"/>
    <property type="match status" value="1"/>
</dbReference>
<keyword evidence="4" id="KW-0808">Transferase</keyword>
<dbReference type="InterPro" id="IPR045851">
    <property type="entry name" value="AMP-bd_C_sf"/>
</dbReference>
<name>G4RJD0_CHOCO</name>
<organism evidence="17">
    <name type="scientific">Chondromyces crocatus</name>
    <dbReference type="NCBI Taxonomy" id="52"/>
    <lineage>
        <taxon>Bacteria</taxon>
        <taxon>Pseudomonadati</taxon>
        <taxon>Myxococcota</taxon>
        <taxon>Polyangia</taxon>
        <taxon>Polyangiales</taxon>
        <taxon>Polyangiaceae</taxon>
        <taxon>Chondromyces</taxon>
    </lineage>
</organism>
<dbReference type="SUPFAM" id="SSF52777">
    <property type="entry name" value="CoA-dependent acyltransferases"/>
    <property type="match status" value="2"/>
</dbReference>
<dbReference type="SUPFAM" id="SSF51735">
    <property type="entry name" value="NAD(P)-binding Rossmann-fold domains"/>
    <property type="match status" value="2"/>
</dbReference>
<evidence type="ECO:0000259" key="13">
    <source>
        <dbReference type="PROSITE" id="PS52004"/>
    </source>
</evidence>
<feature type="region of interest" description="Disordered" evidence="11">
    <location>
        <begin position="1"/>
        <end position="27"/>
    </location>
</feature>
<dbReference type="PROSITE" id="PS00606">
    <property type="entry name" value="KS3_1"/>
    <property type="match status" value="1"/>
</dbReference>
<keyword evidence="18" id="KW-1185">Reference proteome</keyword>
<dbReference type="Gene3D" id="3.40.47.10">
    <property type="match status" value="1"/>
</dbReference>
<feature type="domain" description="Ketosynthase family 3 (KS3)" evidence="13">
    <location>
        <begin position="1107"/>
        <end position="1532"/>
    </location>
</feature>
<evidence type="ECO:0000256" key="7">
    <source>
        <dbReference type="ARBA" id="ARBA00023098"/>
    </source>
</evidence>
<dbReference type="KEGG" id="ccro:CMC5_030080"/>
<dbReference type="NCBIfam" id="TIGR01733">
    <property type="entry name" value="AA-adenyl-dom"/>
    <property type="match status" value="1"/>
</dbReference>
<dbReference type="SUPFAM" id="SSF56801">
    <property type="entry name" value="Acetyl-CoA synthetase-like"/>
    <property type="match status" value="1"/>
</dbReference>
<feature type="domain" description="Carrier" evidence="12">
    <location>
        <begin position="999"/>
        <end position="1074"/>
    </location>
</feature>
<keyword evidence="7" id="KW-0443">Lipid metabolism</keyword>
<accession>G4RJD0</accession>
<dbReference type="FunFam" id="3.30.300.30:FF:000010">
    <property type="entry name" value="Enterobactin synthetase component F"/>
    <property type="match status" value="1"/>
</dbReference>
<dbReference type="PROSITE" id="PS50075">
    <property type="entry name" value="CARRIER"/>
    <property type="match status" value="2"/>
</dbReference>
<dbReference type="Gene3D" id="2.30.38.10">
    <property type="entry name" value="Luciferase, Domain 3"/>
    <property type="match status" value="1"/>
</dbReference>
<evidence type="ECO:0000313" key="15">
    <source>
        <dbReference type="EMBL" id="AIR74926.1"/>
    </source>
</evidence>
<evidence type="ECO:0000256" key="3">
    <source>
        <dbReference type="ARBA" id="ARBA00022553"/>
    </source>
</evidence>
<comment type="similarity">
    <text evidence="9">In the C-terminal section; belongs to the NRP synthetase family.</text>
</comment>
<dbReference type="InterPro" id="IPR016035">
    <property type="entry name" value="Acyl_Trfase/lysoPLipase"/>
</dbReference>
<evidence type="ECO:0000256" key="8">
    <source>
        <dbReference type="ARBA" id="ARBA00023268"/>
    </source>
</evidence>
<dbReference type="PROSITE" id="PS52004">
    <property type="entry name" value="KS3_2"/>
    <property type="match status" value="1"/>
</dbReference>
<dbReference type="SUPFAM" id="SSF52151">
    <property type="entry name" value="FabD/lysophospholipase-like"/>
    <property type="match status" value="1"/>
</dbReference>
<dbReference type="PANTHER" id="PTHR43775:SF51">
    <property type="entry name" value="INACTIVE PHENOLPHTHIOCEROL SYNTHESIS POLYKETIDE SYNTHASE TYPE I PKS1-RELATED"/>
    <property type="match status" value="1"/>
</dbReference>